<organism evidence="1 2">
    <name type="scientific">Salana multivorans</name>
    <dbReference type="NCBI Taxonomy" id="120377"/>
    <lineage>
        <taxon>Bacteria</taxon>
        <taxon>Bacillati</taxon>
        <taxon>Actinomycetota</taxon>
        <taxon>Actinomycetes</taxon>
        <taxon>Micrococcales</taxon>
        <taxon>Beutenbergiaceae</taxon>
        <taxon>Salana</taxon>
    </lineage>
</organism>
<comment type="caution">
    <text evidence="1">The sequence shown here is derived from an EMBL/GenBank/DDBJ whole genome shotgun (WGS) entry which is preliminary data.</text>
</comment>
<name>A0A3N2D8D8_9MICO</name>
<accession>A0A3N2D8D8</accession>
<dbReference type="EMBL" id="RKHQ01000001">
    <property type="protein sequence ID" value="ROR96049.1"/>
    <property type="molecule type" value="Genomic_DNA"/>
</dbReference>
<evidence type="ECO:0000313" key="1">
    <source>
        <dbReference type="EMBL" id="ROR96049.1"/>
    </source>
</evidence>
<sequence length="95" mass="9314">MGTVNTAELRAAATKLDSASETIGANVPALSGVGTALPGSTSAGAATSLDSAWSTAFEGLGERVSASATSYRACADAWDATDQTVADSLDDDGEG</sequence>
<dbReference type="Proteomes" id="UP000275356">
    <property type="component" value="Unassembled WGS sequence"/>
</dbReference>
<dbReference type="AlphaFoldDB" id="A0A3N2D8D8"/>
<keyword evidence="2" id="KW-1185">Reference proteome</keyword>
<dbReference type="Gene3D" id="1.10.287.1060">
    <property type="entry name" value="ESAT-6-like"/>
    <property type="match status" value="1"/>
</dbReference>
<dbReference type="RefSeq" id="WP_170169327.1">
    <property type="nucleotide sequence ID" value="NZ_CALFQU010000012.1"/>
</dbReference>
<proteinExistence type="predicted"/>
<protein>
    <submittedName>
        <fullName evidence="1">Excreted virulence factor EspC (Type VII ESX diderm)</fullName>
    </submittedName>
</protein>
<gene>
    <name evidence="1" type="ORF">EDD28_0623</name>
</gene>
<reference evidence="1 2" key="1">
    <citation type="submission" date="2018-11" db="EMBL/GenBank/DDBJ databases">
        <title>Sequencing the genomes of 1000 actinobacteria strains.</title>
        <authorList>
            <person name="Klenk H.-P."/>
        </authorList>
    </citation>
    <scope>NUCLEOTIDE SEQUENCE [LARGE SCALE GENOMIC DNA]</scope>
    <source>
        <strain evidence="1 2">DSM 13521</strain>
    </source>
</reference>
<evidence type="ECO:0000313" key="2">
    <source>
        <dbReference type="Proteomes" id="UP000275356"/>
    </source>
</evidence>